<evidence type="ECO:0000313" key="9">
    <source>
        <dbReference type="EMBL" id="ADU25916.1"/>
    </source>
</evidence>
<keyword evidence="5 7" id="KW-0472">Membrane</keyword>
<reference evidence="9 10" key="1">
    <citation type="submission" date="2010-12" db="EMBL/GenBank/DDBJ databases">
        <title>Complete sequence of Ethanoligenens harbinense YUAN-3.</title>
        <authorList>
            <person name="Lucas S."/>
            <person name="Copeland A."/>
            <person name="Lapidus A."/>
            <person name="Cheng J.-F."/>
            <person name="Bruce D."/>
            <person name="Goodwin L."/>
            <person name="Pitluck S."/>
            <person name="Chertkov O."/>
            <person name="Misra M."/>
            <person name="Detter J.C."/>
            <person name="Han C."/>
            <person name="Tapia R."/>
            <person name="Land M."/>
            <person name="Hauser L."/>
            <person name="Jeffries C."/>
            <person name="Kyrpides N."/>
            <person name="Ivanova N."/>
            <person name="Mikhailova N."/>
            <person name="Wang A."/>
            <person name="Mouttaki H."/>
            <person name="He Z."/>
            <person name="Zhou J."/>
            <person name="Hemme C.L."/>
            <person name="Woyke T."/>
        </authorList>
    </citation>
    <scope>NUCLEOTIDE SEQUENCE [LARGE SCALE GENOMIC DNA]</scope>
    <source>
        <strain evidence="10">DSM 18485 / JCM 12961 / CGMCC 1.5033 / YUAN-3</strain>
    </source>
</reference>
<evidence type="ECO:0000256" key="4">
    <source>
        <dbReference type="ARBA" id="ARBA00022989"/>
    </source>
</evidence>
<dbReference type="InterPro" id="IPR050250">
    <property type="entry name" value="Macrolide_Exporter_MacB"/>
</dbReference>
<evidence type="ECO:0000256" key="7">
    <source>
        <dbReference type="SAM" id="Phobius"/>
    </source>
</evidence>
<evidence type="ECO:0000256" key="2">
    <source>
        <dbReference type="ARBA" id="ARBA00022475"/>
    </source>
</evidence>
<evidence type="ECO:0000256" key="3">
    <source>
        <dbReference type="ARBA" id="ARBA00022692"/>
    </source>
</evidence>
<feature type="domain" description="ABC3 transporter permease C-terminal" evidence="8">
    <location>
        <begin position="264"/>
        <end position="383"/>
    </location>
</feature>
<feature type="transmembrane region" description="Helical" evidence="7">
    <location>
        <begin position="648"/>
        <end position="676"/>
    </location>
</feature>
<dbReference type="PANTHER" id="PTHR30572">
    <property type="entry name" value="MEMBRANE COMPONENT OF TRANSPORTER-RELATED"/>
    <property type="match status" value="1"/>
</dbReference>
<comment type="similarity">
    <text evidence="6">Belongs to the ABC-4 integral membrane protein family.</text>
</comment>
<evidence type="ECO:0000259" key="8">
    <source>
        <dbReference type="Pfam" id="PF02687"/>
    </source>
</evidence>
<feature type="transmembrane region" description="Helical" evidence="7">
    <location>
        <begin position="256"/>
        <end position="278"/>
    </location>
</feature>
<keyword evidence="3 7" id="KW-0812">Transmembrane</keyword>
<dbReference type="AlphaFoldDB" id="E6U7Y4"/>
<evidence type="ECO:0000256" key="1">
    <source>
        <dbReference type="ARBA" id="ARBA00004651"/>
    </source>
</evidence>
<evidence type="ECO:0000256" key="6">
    <source>
        <dbReference type="ARBA" id="ARBA00038076"/>
    </source>
</evidence>
<evidence type="ECO:0000256" key="5">
    <source>
        <dbReference type="ARBA" id="ARBA00023136"/>
    </source>
</evidence>
<dbReference type="GO" id="GO:0005886">
    <property type="term" value="C:plasma membrane"/>
    <property type="evidence" value="ECO:0007669"/>
    <property type="project" value="UniProtKB-SubCell"/>
</dbReference>
<feature type="transmembrane region" description="Helical" evidence="7">
    <location>
        <begin position="310"/>
        <end position="334"/>
    </location>
</feature>
<dbReference type="HOGENOM" id="CLU_019968_0_0_9"/>
<comment type="subcellular location">
    <subcellularLocation>
        <location evidence="1">Cell membrane</location>
        <topology evidence="1">Multi-pass membrane protein</topology>
    </subcellularLocation>
</comment>
<dbReference type="PANTHER" id="PTHR30572:SF4">
    <property type="entry name" value="ABC TRANSPORTER PERMEASE YTRF"/>
    <property type="match status" value="1"/>
</dbReference>
<dbReference type="InterPro" id="IPR003838">
    <property type="entry name" value="ABC3_permease_C"/>
</dbReference>
<dbReference type="EMBL" id="CP002400">
    <property type="protein sequence ID" value="ADU25916.1"/>
    <property type="molecule type" value="Genomic_DNA"/>
</dbReference>
<dbReference type="RefSeq" id="WP_013484297.1">
    <property type="nucleotide sequence ID" value="NC_014828.1"/>
</dbReference>
<dbReference type="Pfam" id="PF02687">
    <property type="entry name" value="FtsX"/>
    <property type="match status" value="2"/>
</dbReference>
<protein>
    <recommendedName>
        <fullName evidence="8">ABC3 transporter permease C-terminal domain-containing protein</fullName>
    </recommendedName>
</protein>
<evidence type="ECO:0000313" key="10">
    <source>
        <dbReference type="Proteomes" id="UP000001551"/>
    </source>
</evidence>
<organism evidence="9 10">
    <name type="scientific">Ethanoligenens harbinense (strain DSM 18485 / JCM 12961 / CGMCC 1.5033 / YUAN-3)</name>
    <dbReference type="NCBI Taxonomy" id="663278"/>
    <lineage>
        <taxon>Bacteria</taxon>
        <taxon>Bacillati</taxon>
        <taxon>Bacillota</taxon>
        <taxon>Clostridia</taxon>
        <taxon>Eubacteriales</taxon>
        <taxon>Oscillospiraceae</taxon>
        <taxon>Ethanoligenens</taxon>
    </lineage>
</organism>
<proteinExistence type="inferred from homology"/>
<feature type="transmembrane region" description="Helical" evidence="7">
    <location>
        <begin position="740"/>
        <end position="761"/>
    </location>
</feature>
<feature type="transmembrane region" description="Helical" evidence="7">
    <location>
        <begin position="699"/>
        <end position="720"/>
    </location>
</feature>
<accession>E6U7Y4</accession>
<feature type="domain" description="ABC3 transporter permease C-terminal" evidence="8">
    <location>
        <begin position="654"/>
        <end position="774"/>
    </location>
</feature>
<feature type="transmembrane region" description="Helical" evidence="7">
    <location>
        <begin position="354"/>
        <end position="376"/>
    </location>
</feature>
<dbReference type="eggNOG" id="COG0577">
    <property type="taxonomic scope" value="Bacteria"/>
</dbReference>
<keyword evidence="2" id="KW-1003">Cell membrane</keyword>
<sequence length="780" mass="83718">MQSVWMLAAANLRRHKSAGITLGLLTLIAALLLNLGLLNLTNLPRIFDQKRTELHTPDFVATLPDSIGAAKQAELERFISTYKGVTGTSQETALYYRAASFPIGGSAFSTSVAVESSGEAKHLSFVGARAAETNESIYVPYMLSTKGYRLGDTLKLTILGKTYAFRIAGFEEDLLWGNTMTGSMRFFLPDSAYRAFATLPENAPAKSVLFNAYTKTLSDAADLSNAFLLQASSDNQGELPWRLSINNTKLAVSMPVMIGAALEISFAFVVALIVLLVVRFRIVGSIEEDIRNIGALEAVGYTGRQIRAAFLLQFLLTGLAGGIAGIGLSYAVAIPHSQSLAAQTGLNWQQGFDPAVSLLTLAILLSCVALVALVAASRIRKLPVITALRGGITTHSFRKNHLSLETSRGPLSLLLACKSIWADARQNIALGIIFAAVSFAAVFTFLLFYNFGVDNTAVMHLMGGEPDDISVEMKSGADIQTLQQNIRALPHVTQALTYDVPMVETDGQASYGAVTPDFGLLKNNQTYGGRYPKHDNEVAIGGVLAGHLHKGIGDTVRITAGGRSADYLITGLTQSINDLGTGSYLTEDGFRRISPQFVPSYLFVYMENHTHISDTIQTINTRFGAQVTGVSNDHATARNILGTYGTVVAVFASLMFAVMALIVVLILVLLTGAMLVRRRQEFGIQKALGFTTGQLMRQVALSFLPVGIIGALAGCLLGQSFANPLVSALFRAMGLLKLDFILPAATVPTVCILIALLTYGISMLAARRVRRISPCVLLSD</sequence>
<keyword evidence="10" id="KW-1185">Reference proteome</keyword>
<name>E6U7Y4_ETHHY</name>
<feature type="transmembrane region" description="Helical" evidence="7">
    <location>
        <begin position="428"/>
        <end position="449"/>
    </location>
</feature>
<dbReference type="GO" id="GO:0022857">
    <property type="term" value="F:transmembrane transporter activity"/>
    <property type="evidence" value="ECO:0007669"/>
    <property type="project" value="TreeGrafter"/>
</dbReference>
<keyword evidence="4 7" id="KW-1133">Transmembrane helix</keyword>
<gene>
    <name evidence="9" type="ordered locus">Ethha_0330</name>
</gene>
<dbReference type="KEGG" id="eha:Ethha_0330"/>
<dbReference type="STRING" id="663278.Ethha_0330"/>
<dbReference type="Proteomes" id="UP000001551">
    <property type="component" value="Chromosome"/>
</dbReference>